<dbReference type="Pfam" id="PF20684">
    <property type="entry name" value="Fung_rhodopsin"/>
    <property type="match status" value="1"/>
</dbReference>
<keyword evidence="4 7" id="KW-0472">Membrane</keyword>
<dbReference type="InterPro" id="IPR052337">
    <property type="entry name" value="SAT4-like"/>
</dbReference>
<sequence>MSSTEHPSIPTWTEGDFEHPNKALRRSMIIALVFAYTLSTLSVGLRILARKMTGSRLFMDDYLIIMALIFKYACSCGVVVLFYNGLGSHITMIPAENLLVYLKLGFANSFIYTGCIAFIKYSILALYKRLFAVRHMVIAVNVMFGFVTLWVVGVYVAGSLLCIPVSKFWDPSTPGACLDPAKFYYGIQIPNILSDLILLIMPMRVVWALPIPKSQKMCLSGVFLVGGLTLIFDIFRLNAMIKLVEAGPDITYNQVPVIVWTCIEAAVGITAACLPNLRPLFKMGNRNFWSQIRSANNVSEMSDKTLVTSSNPGVVTTTITSSSGHKKSDSFMTAQGSDESQYENYRDDKEMERV</sequence>
<dbReference type="EMBL" id="JAPQKP010000002">
    <property type="protein sequence ID" value="KAJ5206810.1"/>
    <property type="molecule type" value="Genomic_DNA"/>
</dbReference>
<feature type="transmembrane region" description="Helical" evidence="7">
    <location>
        <begin position="257"/>
        <end position="277"/>
    </location>
</feature>
<dbReference type="PANTHER" id="PTHR33048">
    <property type="entry name" value="PTH11-LIKE INTEGRAL MEMBRANE PROTEIN (AFU_ORTHOLOGUE AFUA_5G11245)"/>
    <property type="match status" value="1"/>
</dbReference>
<evidence type="ECO:0000256" key="3">
    <source>
        <dbReference type="ARBA" id="ARBA00022989"/>
    </source>
</evidence>
<evidence type="ECO:0000256" key="2">
    <source>
        <dbReference type="ARBA" id="ARBA00022692"/>
    </source>
</evidence>
<comment type="caution">
    <text evidence="9">The sequence shown here is derived from an EMBL/GenBank/DDBJ whole genome shotgun (WGS) entry which is preliminary data.</text>
</comment>
<proteinExistence type="inferred from homology"/>
<feature type="domain" description="Rhodopsin" evidence="8">
    <location>
        <begin position="45"/>
        <end position="282"/>
    </location>
</feature>
<evidence type="ECO:0000313" key="9">
    <source>
        <dbReference type="EMBL" id="KAJ5206810.1"/>
    </source>
</evidence>
<comment type="subcellular location">
    <subcellularLocation>
        <location evidence="1">Membrane</location>
        <topology evidence="1">Multi-pass membrane protein</topology>
    </subcellularLocation>
</comment>
<evidence type="ECO:0000256" key="4">
    <source>
        <dbReference type="ARBA" id="ARBA00023136"/>
    </source>
</evidence>
<evidence type="ECO:0000256" key="1">
    <source>
        <dbReference type="ARBA" id="ARBA00004141"/>
    </source>
</evidence>
<dbReference type="Proteomes" id="UP001150879">
    <property type="component" value="Unassembled WGS sequence"/>
</dbReference>
<keyword evidence="10" id="KW-1185">Reference proteome</keyword>
<dbReference type="InterPro" id="IPR049326">
    <property type="entry name" value="Rhodopsin_dom_fungi"/>
</dbReference>
<dbReference type="OrthoDB" id="5378633at2759"/>
<feature type="transmembrane region" description="Helical" evidence="7">
    <location>
        <begin position="28"/>
        <end position="49"/>
    </location>
</feature>
<feature type="transmembrane region" description="Helical" evidence="7">
    <location>
        <begin position="183"/>
        <end position="206"/>
    </location>
</feature>
<reference evidence="9" key="2">
    <citation type="journal article" date="2023" name="IMA Fungus">
        <title>Comparative genomic study of the Penicillium genus elucidates a diverse pangenome and 15 lateral gene transfer events.</title>
        <authorList>
            <person name="Petersen C."/>
            <person name="Sorensen T."/>
            <person name="Nielsen M.R."/>
            <person name="Sondergaard T.E."/>
            <person name="Sorensen J.L."/>
            <person name="Fitzpatrick D.A."/>
            <person name="Frisvad J.C."/>
            <person name="Nielsen K.L."/>
        </authorList>
    </citation>
    <scope>NUCLEOTIDE SEQUENCE</scope>
    <source>
        <strain evidence="9">IBT 16849</strain>
    </source>
</reference>
<comment type="similarity">
    <text evidence="5">Belongs to the SAT4 family.</text>
</comment>
<keyword evidence="2 7" id="KW-0812">Transmembrane</keyword>
<evidence type="ECO:0000259" key="8">
    <source>
        <dbReference type="Pfam" id="PF20684"/>
    </source>
</evidence>
<reference evidence="9" key="1">
    <citation type="submission" date="2022-11" db="EMBL/GenBank/DDBJ databases">
        <authorList>
            <person name="Petersen C."/>
        </authorList>
    </citation>
    <scope>NUCLEOTIDE SEQUENCE</scope>
    <source>
        <strain evidence="9">IBT 16849</strain>
    </source>
</reference>
<dbReference type="AlphaFoldDB" id="A0A9W9T310"/>
<feature type="transmembrane region" description="Helical" evidence="7">
    <location>
        <begin position="218"/>
        <end position="237"/>
    </location>
</feature>
<feature type="transmembrane region" description="Helical" evidence="7">
    <location>
        <begin position="139"/>
        <end position="163"/>
    </location>
</feature>
<evidence type="ECO:0000256" key="5">
    <source>
        <dbReference type="ARBA" id="ARBA00038359"/>
    </source>
</evidence>
<keyword evidence="3 7" id="KW-1133">Transmembrane helix</keyword>
<protein>
    <recommendedName>
        <fullName evidence="8">Rhodopsin domain-containing protein</fullName>
    </recommendedName>
</protein>
<evidence type="ECO:0000256" key="7">
    <source>
        <dbReference type="SAM" id="Phobius"/>
    </source>
</evidence>
<feature type="transmembrane region" description="Helical" evidence="7">
    <location>
        <begin position="61"/>
        <end position="86"/>
    </location>
</feature>
<name>A0A9W9T310_9EURO</name>
<accession>A0A9W9T310</accession>
<feature type="region of interest" description="Disordered" evidence="6">
    <location>
        <begin position="318"/>
        <end position="354"/>
    </location>
</feature>
<evidence type="ECO:0000256" key="6">
    <source>
        <dbReference type="SAM" id="MobiDB-lite"/>
    </source>
</evidence>
<feature type="compositionally biased region" description="Polar residues" evidence="6">
    <location>
        <begin position="330"/>
        <end position="343"/>
    </location>
</feature>
<evidence type="ECO:0000313" key="10">
    <source>
        <dbReference type="Proteomes" id="UP001150879"/>
    </source>
</evidence>
<feature type="transmembrane region" description="Helical" evidence="7">
    <location>
        <begin position="106"/>
        <end position="127"/>
    </location>
</feature>
<dbReference type="GO" id="GO:0016020">
    <property type="term" value="C:membrane"/>
    <property type="evidence" value="ECO:0007669"/>
    <property type="project" value="UniProtKB-SubCell"/>
</dbReference>
<gene>
    <name evidence="9" type="ORF">N7472_003258</name>
</gene>
<feature type="compositionally biased region" description="Basic and acidic residues" evidence="6">
    <location>
        <begin position="344"/>
        <end position="354"/>
    </location>
</feature>
<organism evidence="9 10">
    <name type="scientific">Penicillium cf. griseofulvum</name>
    <dbReference type="NCBI Taxonomy" id="2972120"/>
    <lineage>
        <taxon>Eukaryota</taxon>
        <taxon>Fungi</taxon>
        <taxon>Dikarya</taxon>
        <taxon>Ascomycota</taxon>
        <taxon>Pezizomycotina</taxon>
        <taxon>Eurotiomycetes</taxon>
        <taxon>Eurotiomycetidae</taxon>
        <taxon>Eurotiales</taxon>
        <taxon>Aspergillaceae</taxon>
        <taxon>Penicillium</taxon>
    </lineage>
</organism>
<dbReference type="PANTHER" id="PTHR33048:SF47">
    <property type="entry name" value="INTEGRAL MEMBRANE PROTEIN-RELATED"/>
    <property type="match status" value="1"/>
</dbReference>